<keyword evidence="7" id="KW-1133">Transmembrane helix</keyword>
<feature type="transmembrane region" description="Helical" evidence="7">
    <location>
        <begin position="216"/>
        <end position="234"/>
    </location>
</feature>
<dbReference type="EMBL" id="LLZZ01000164">
    <property type="protein sequence ID" value="KTA96996.1"/>
    <property type="molecule type" value="Genomic_DNA"/>
</dbReference>
<organism evidence="9 10">
    <name type="scientific">Candida glabrata</name>
    <name type="common">Yeast</name>
    <name type="synonym">Torulopsis glabrata</name>
    <dbReference type="NCBI Taxonomy" id="5478"/>
    <lineage>
        <taxon>Eukaryota</taxon>
        <taxon>Fungi</taxon>
        <taxon>Dikarya</taxon>
        <taxon>Ascomycota</taxon>
        <taxon>Saccharomycotina</taxon>
        <taxon>Saccharomycetes</taxon>
        <taxon>Saccharomycetales</taxon>
        <taxon>Saccharomycetaceae</taxon>
        <taxon>Nakaseomyces</taxon>
    </lineage>
</organism>
<dbReference type="GO" id="GO:0000709">
    <property type="term" value="P:meiotic joint molecule formation"/>
    <property type="evidence" value="ECO:0007669"/>
    <property type="project" value="TreeGrafter"/>
</dbReference>
<dbReference type="VEuPathDB" id="FungiDB:GVI51_A01353"/>
<comment type="subcellular location">
    <subcellularLocation>
        <location evidence="1">Nucleus</location>
    </subcellularLocation>
</comment>
<comment type="similarity">
    <text evidence="2">Belongs to the HOP2 family.</text>
</comment>
<keyword evidence="7" id="KW-0812">Transmembrane</keyword>
<dbReference type="VEuPathDB" id="FungiDB:B1J91_A01606g"/>
<accession>A0A0W0CBM6</accession>
<comment type="caution">
    <text evidence="9">The sequence shown here is derived from an EMBL/GenBank/DDBJ whole genome shotgun (WGS) entry which is preliminary data.</text>
</comment>
<gene>
    <name evidence="9" type="ORF">AO440_000059</name>
</gene>
<sequence>MPPKKKACLKQDGDVCGVIQAYLEKQYKPFAINDIVSNLQKDYKFSKPVVLKALDTLVDEGRIVSKPFGKVTIYCCKEQDLELPKGVDVNEVTYDLISELREELRLLEKEKSTLLEKKNALFSEPENDKLLDVLATLRESERDIDSKLDNLERNWDPTNQKEINELKNLEKTLKKDLASRKKLINDLLAIIKESGLLKKGETMAELLVCVMEIKSIFYLSLFILISLFFIDSILTKQNFI</sequence>
<proteinExistence type="inferred from homology"/>
<protein>
    <submittedName>
        <fullName evidence="9">Homologous-pairing protein 2</fullName>
    </submittedName>
</protein>
<evidence type="ECO:0000256" key="4">
    <source>
        <dbReference type="ARBA" id="ARBA00023242"/>
    </source>
</evidence>
<keyword evidence="3" id="KW-0233">DNA recombination</keyword>
<dbReference type="InterPro" id="IPR010776">
    <property type="entry name" value="Hop2_WH_dom"/>
</dbReference>
<dbReference type="Pfam" id="PF07106">
    <property type="entry name" value="WHD_TBPIP"/>
    <property type="match status" value="1"/>
</dbReference>
<keyword evidence="7" id="KW-0472">Membrane</keyword>
<dbReference type="GO" id="GO:0010774">
    <property type="term" value="P:meiotic strand invasion involved in reciprocal meiotic recombination"/>
    <property type="evidence" value="ECO:0007669"/>
    <property type="project" value="TreeGrafter"/>
</dbReference>
<name>A0A0W0CBM6_CANGB</name>
<keyword evidence="4" id="KW-0539">Nucleus</keyword>
<dbReference type="GO" id="GO:0120230">
    <property type="term" value="F:recombinase activator activity"/>
    <property type="evidence" value="ECO:0007669"/>
    <property type="project" value="TreeGrafter"/>
</dbReference>
<dbReference type="PANTHER" id="PTHR15938">
    <property type="entry name" value="TBP-1 INTERACTING PROTEIN"/>
    <property type="match status" value="1"/>
</dbReference>
<dbReference type="Gene3D" id="1.10.10.10">
    <property type="entry name" value="Winged helix-like DNA-binding domain superfamily/Winged helix DNA-binding domain"/>
    <property type="match status" value="1"/>
</dbReference>
<dbReference type="AlphaFoldDB" id="A0A0W0CBM6"/>
<dbReference type="GO" id="GO:0000794">
    <property type="term" value="C:condensed nuclear chromosome"/>
    <property type="evidence" value="ECO:0007669"/>
    <property type="project" value="EnsemblFungi"/>
</dbReference>
<dbReference type="GO" id="GO:0120231">
    <property type="term" value="C:DNA recombinase auxiliary factor complex"/>
    <property type="evidence" value="ECO:0007669"/>
    <property type="project" value="TreeGrafter"/>
</dbReference>
<evidence type="ECO:0000256" key="1">
    <source>
        <dbReference type="ARBA" id="ARBA00004123"/>
    </source>
</evidence>
<reference evidence="9 10" key="1">
    <citation type="submission" date="2015-10" db="EMBL/GenBank/DDBJ databases">
        <title>Draft genomes sequences of Candida glabrata isolates 1A, 1B, 2A, 2B, 3A and 3B.</title>
        <authorList>
            <person name="Haavelsrud O.E."/>
            <person name="Gaustad P."/>
        </authorList>
    </citation>
    <scope>NUCLEOTIDE SEQUENCE [LARGE SCALE GENOMIC DNA]</scope>
    <source>
        <strain evidence="9">910700640</strain>
    </source>
</reference>
<evidence type="ECO:0000256" key="2">
    <source>
        <dbReference type="ARBA" id="ARBA00007922"/>
    </source>
</evidence>
<dbReference type="VEuPathDB" id="FungiDB:CAGL0A01606g"/>
<evidence type="ECO:0000259" key="8">
    <source>
        <dbReference type="Pfam" id="PF07106"/>
    </source>
</evidence>
<dbReference type="Proteomes" id="UP000054886">
    <property type="component" value="Unassembled WGS sequence"/>
</dbReference>
<evidence type="ECO:0000256" key="5">
    <source>
        <dbReference type="ARBA" id="ARBA00023254"/>
    </source>
</evidence>
<evidence type="ECO:0000256" key="6">
    <source>
        <dbReference type="SAM" id="Coils"/>
    </source>
</evidence>
<dbReference type="GO" id="GO:0003690">
    <property type="term" value="F:double-stranded DNA binding"/>
    <property type="evidence" value="ECO:0007669"/>
    <property type="project" value="EnsemblFungi"/>
</dbReference>
<dbReference type="InterPro" id="IPR036388">
    <property type="entry name" value="WH-like_DNA-bd_sf"/>
</dbReference>
<evidence type="ECO:0000256" key="3">
    <source>
        <dbReference type="ARBA" id="ARBA00023172"/>
    </source>
</evidence>
<evidence type="ECO:0000313" key="9">
    <source>
        <dbReference type="EMBL" id="KTA96996.1"/>
    </source>
</evidence>
<keyword evidence="6" id="KW-0175">Coiled coil</keyword>
<dbReference type="GO" id="GO:0007129">
    <property type="term" value="P:homologous chromosome pairing at meiosis"/>
    <property type="evidence" value="ECO:0007669"/>
    <property type="project" value="EnsemblFungi"/>
</dbReference>
<dbReference type="VEuPathDB" id="FungiDB:GWK60_A01419"/>
<evidence type="ECO:0000313" key="10">
    <source>
        <dbReference type="Proteomes" id="UP000054886"/>
    </source>
</evidence>
<feature type="coiled-coil region" evidence="6">
    <location>
        <begin position="90"/>
        <end position="186"/>
    </location>
</feature>
<dbReference type="PANTHER" id="PTHR15938:SF0">
    <property type="entry name" value="HOMOLOGOUS-PAIRING PROTEIN 2 HOMOLOG"/>
    <property type="match status" value="1"/>
</dbReference>
<feature type="domain" description="Homologous-pairing protein 2 winged helix" evidence="8">
    <location>
        <begin position="14"/>
        <end position="77"/>
    </location>
</feature>
<keyword evidence="5" id="KW-0469">Meiosis</keyword>
<evidence type="ECO:0000256" key="7">
    <source>
        <dbReference type="SAM" id="Phobius"/>
    </source>
</evidence>